<name>W3X2G7_PESFW</name>
<organism evidence="3 4">
    <name type="scientific">Pestalotiopsis fici (strain W106-1 / CGMCC3.15140)</name>
    <dbReference type="NCBI Taxonomy" id="1229662"/>
    <lineage>
        <taxon>Eukaryota</taxon>
        <taxon>Fungi</taxon>
        <taxon>Dikarya</taxon>
        <taxon>Ascomycota</taxon>
        <taxon>Pezizomycotina</taxon>
        <taxon>Sordariomycetes</taxon>
        <taxon>Xylariomycetidae</taxon>
        <taxon>Amphisphaeriales</taxon>
        <taxon>Sporocadaceae</taxon>
        <taxon>Pestalotiopsis</taxon>
    </lineage>
</organism>
<evidence type="ECO:0000259" key="1">
    <source>
        <dbReference type="Pfam" id="PF06985"/>
    </source>
</evidence>
<feature type="domain" description="Heterokaryon incompatibility" evidence="1">
    <location>
        <begin position="22"/>
        <end position="109"/>
    </location>
</feature>
<dbReference type="PANTHER" id="PTHR10622">
    <property type="entry name" value="HET DOMAIN-CONTAINING PROTEIN"/>
    <property type="match status" value="1"/>
</dbReference>
<dbReference type="RefSeq" id="XP_007834546.1">
    <property type="nucleotide sequence ID" value="XM_007836355.1"/>
</dbReference>
<feature type="domain" description="DUF8212" evidence="2">
    <location>
        <begin position="215"/>
        <end position="284"/>
    </location>
</feature>
<dbReference type="Pfam" id="PF06985">
    <property type="entry name" value="HET"/>
    <property type="match status" value="1"/>
</dbReference>
<gene>
    <name evidence="3" type="ORF">PFICI_07774</name>
</gene>
<dbReference type="GeneID" id="19272787"/>
<reference evidence="4" key="1">
    <citation type="journal article" date="2015" name="BMC Genomics">
        <title>Genomic and transcriptomic analysis of the endophytic fungus Pestalotiopsis fici reveals its lifestyle and high potential for synthesis of natural products.</title>
        <authorList>
            <person name="Wang X."/>
            <person name="Zhang X."/>
            <person name="Liu L."/>
            <person name="Xiang M."/>
            <person name="Wang W."/>
            <person name="Sun X."/>
            <person name="Che Y."/>
            <person name="Guo L."/>
            <person name="Liu G."/>
            <person name="Guo L."/>
            <person name="Wang C."/>
            <person name="Yin W.B."/>
            <person name="Stadler M."/>
            <person name="Zhang X."/>
            <person name="Liu X."/>
        </authorList>
    </citation>
    <scope>NUCLEOTIDE SEQUENCE [LARGE SCALE GENOMIC DNA]</scope>
    <source>
        <strain evidence="4">W106-1 / CGMCC3.15140</strain>
    </source>
</reference>
<dbReference type="STRING" id="1229662.W3X2G7"/>
<dbReference type="Proteomes" id="UP000030651">
    <property type="component" value="Unassembled WGS sequence"/>
</dbReference>
<dbReference type="KEGG" id="pfy:PFICI_07774"/>
<evidence type="ECO:0000313" key="4">
    <source>
        <dbReference type="Proteomes" id="UP000030651"/>
    </source>
</evidence>
<dbReference type="EMBL" id="KI912113">
    <property type="protein sequence ID" value="ETS80245.1"/>
    <property type="molecule type" value="Genomic_DNA"/>
</dbReference>
<accession>W3X2G7</accession>
<dbReference type="InterPro" id="IPR058525">
    <property type="entry name" value="DUF8212"/>
</dbReference>
<dbReference type="Pfam" id="PF26640">
    <property type="entry name" value="DUF8212"/>
    <property type="match status" value="1"/>
</dbReference>
<dbReference type="InParanoid" id="W3X2G7"/>
<evidence type="ECO:0000313" key="3">
    <source>
        <dbReference type="EMBL" id="ETS80245.1"/>
    </source>
</evidence>
<evidence type="ECO:0000259" key="2">
    <source>
        <dbReference type="Pfam" id="PF26640"/>
    </source>
</evidence>
<keyword evidence="4" id="KW-1185">Reference proteome</keyword>
<dbReference type="HOGENOM" id="CLU_429666_0_0_1"/>
<dbReference type="AlphaFoldDB" id="W3X2G7"/>
<dbReference type="OrthoDB" id="194358at2759"/>
<dbReference type="PANTHER" id="PTHR10622:SF10">
    <property type="entry name" value="HET DOMAIN-CONTAINING PROTEIN"/>
    <property type="match status" value="1"/>
</dbReference>
<dbReference type="InterPro" id="IPR010730">
    <property type="entry name" value="HET"/>
</dbReference>
<protein>
    <submittedName>
        <fullName evidence="3">Uncharacterized protein</fullName>
    </submittedName>
</protein>
<proteinExistence type="predicted"/>
<dbReference type="eggNOG" id="KOG4177">
    <property type="taxonomic scope" value="Eukaryota"/>
</dbReference>
<sequence>MRLLETSTLKIHEFQGSFEDDYAILSHTWGLEECTFQQLEQPSGAALKGYEKIRLCCQQAQRDNIKWAWVDTCCIDKTSTAELSESINSMFLWYQKAKICYAYLDDVNDVSELARSRWFSRGWTLQELIAPKYVNFYSTNWDFLGNKNDLRDDLVTITSIPQDVLSGASEFRHACIATRMRWAANRQTTRLEDLAYCLMGIFDVQMPLLYGEGKRAFTRLQQEIMKGSEDQSLFAWGLSESPYSTEQLQHALSIDETYGLLADSPRDFLLAAEVEPMRSKQQSNSTSKASTSVQIDLPVAQIAGRQIAILACTISKRHGTYLGFHLNHWDKFYTSRGGALLAIPAHGWVTSRVMTLEMREVSSGLPRTRPPTIRIVLKPEPPSEGFRSTHDGFRYYKKPEIHVLQGGSYVAQQDVIVPHYDSGPSAVMIFESSEWIRAFNEGHGNWTGPPTGFALTIGVDPRPWVAFVPILHPDYAPGQFDHLANLNPEFIKFCMTKSTLLETLSRKEGITGFLASRAEELELLLDKWTYDRANKAGSIYYNKITLRVSFRDVPDEAFVDSEVLIRIREE</sequence>